<dbReference type="RefSeq" id="WP_272445686.1">
    <property type="nucleotide sequence ID" value="NZ_JAMQKC010000004.1"/>
</dbReference>
<dbReference type="AlphaFoldDB" id="A0A9X3WBM8"/>
<accession>A0A9X3WBM8</accession>
<dbReference type="Proteomes" id="UP001145069">
    <property type="component" value="Unassembled WGS sequence"/>
</dbReference>
<protein>
    <submittedName>
        <fullName evidence="1">Uncharacterized protein</fullName>
    </submittedName>
</protein>
<sequence>MVHEVKVAITAVNKIGESKREARLQGRKEIHSIKQVKETLSAAQNFVKWVRQEYQVRSIYALTEEHYLQYLDDKKDKGRSGGHLQNIETSLRHLQEGMNIRSNQLGLDPVQFVPKKRVIMWEELKKPEDRSYALEEFELIASLVSKGVREAISLCYHLGLRVREATNVQVKPF</sequence>
<comment type="caution">
    <text evidence="1">The sequence shown here is derived from an EMBL/GenBank/DDBJ whole genome shotgun (WGS) entry which is preliminary data.</text>
</comment>
<dbReference type="InterPro" id="IPR011010">
    <property type="entry name" value="DNA_brk_join_enz"/>
</dbReference>
<evidence type="ECO:0000313" key="1">
    <source>
        <dbReference type="EMBL" id="MDC3416672.1"/>
    </source>
</evidence>
<organism evidence="1 2">
    <name type="scientific">Aquibacillus salsiterrae</name>
    <dbReference type="NCBI Taxonomy" id="2950439"/>
    <lineage>
        <taxon>Bacteria</taxon>
        <taxon>Bacillati</taxon>
        <taxon>Bacillota</taxon>
        <taxon>Bacilli</taxon>
        <taxon>Bacillales</taxon>
        <taxon>Bacillaceae</taxon>
        <taxon>Aquibacillus</taxon>
    </lineage>
</organism>
<dbReference type="GO" id="GO:0003677">
    <property type="term" value="F:DNA binding"/>
    <property type="evidence" value="ECO:0007669"/>
    <property type="project" value="InterPro"/>
</dbReference>
<dbReference type="EMBL" id="JAMQKC010000004">
    <property type="protein sequence ID" value="MDC3416672.1"/>
    <property type="molecule type" value="Genomic_DNA"/>
</dbReference>
<keyword evidence="2" id="KW-1185">Reference proteome</keyword>
<name>A0A9X3WBM8_9BACI</name>
<evidence type="ECO:0000313" key="2">
    <source>
        <dbReference type="Proteomes" id="UP001145069"/>
    </source>
</evidence>
<reference evidence="1" key="1">
    <citation type="submission" date="2022-06" db="EMBL/GenBank/DDBJ databases">
        <title>Aquibacillus sp. a new bacterium isolated from soil saline samples.</title>
        <authorList>
            <person name="Galisteo C."/>
            <person name="De La Haba R."/>
            <person name="Sanchez-Porro C."/>
            <person name="Ventosa A."/>
        </authorList>
    </citation>
    <scope>NUCLEOTIDE SEQUENCE</scope>
    <source>
        <strain evidence="1">3ASR75-54</strain>
    </source>
</reference>
<proteinExistence type="predicted"/>
<dbReference type="SUPFAM" id="SSF56349">
    <property type="entry name" value="DNA breaking-rejoining enzymes"/>
    <property type="match status" value="1"/>
</dbReference>
<gene>
    <name evidence="1" type="ORF">NC799_07045</name>
</gene>